<dbReference type="SUPFAM" id="SSF55486">
    <property type="entry name" value="Metalloproteases ('zincins'), catalytic domain"/>
    <property type="match status" value="1"/>
</dbReference>
<feature type="signal peptide" evidence="2">
    <location>
        <begin position="1"/>
        <end position="17"/>
    </location>
</feature>
<dbReference type="OrthoDB" id="9814383at2"/>
<evidence type="ECO:0000256" key="1">
    <source>
        <dbReference type="SAM" id="MobiDB-lite"/>
    </source>
</evidence>
<dbReference type="GO" id="GO:0043171">
    <property type="term" value="P:peptide catabolic process"/>
    <property type="evidence" value="ECO:0007669"/>
    <property type="project" value="TreeGrafter"/>
</dbReference>
<dbReference type="InterPro" id="IPR027268">
    <property type="entry name" value="Peptidase_M4/M1_CTD_sf"/>
</dbReference>
<accession>A0A1I0RLX0</accession>
<proteinExistence type="predicted"/>
<feature type="compositionally biased region" description="Basic and acidic residues" evidence="1">
    <location>
        <begin position="731"/>
        <end position="742"/>
    </location>
</feature>
<dbReference type="RefSeq" id="WP_090260817.1">
    <property type="nucleotide sequence ID" value="NZ_FOIR01000005.1"/>
</dbReference>
<dbReference type="EMBL" id="FOIR01000005">
    <property type="protein sequence ID" value="SEW42162.1"/>
    <property type="molecule type" value="Genomic_DNA"/>
</dbReference>
<dbReference type="GO" id="GO:0005737">
    <property type="term" value="C:cytoplasm"/>
    <property type="evidence" value="ECO:0007669"/>
    <property type="project" value="TreeGrafter"/>
</dbReference>
<dbReference type="CDD" id="cd09604">
    <property type="entry name" value="M1_APN_like"/>
    <property type="match status" value="1"/>
</dbReference>
<dbReference type="GO" id="GO:0005615">
    <property type="term" value="C:extracellular space"/>
    <property type="evidence" value="ECO:0007669"/>
    <property type="project" value="TreeGrafter"/>
</dbReference>
<keyword evidence="5" id="KW-1185">Reference proteome</keyword>
<evidence type="ECO:0000259" key="3">
    <source>
        <dbReference type="Pfam" id="PF01433"/>
    </source>
</evidence>
<dbReference type="STRING" id="1267423.SAMN05216290_3790"/>
<dbReference type="Gene3D" id="1.10.390.10">
    <property type="entry name" value="Neutral Protease Domain 2"/>
    <property type="match status" value="1"/>
</dbReference>
<feature type="compositionally biased region" description="Polar residues" evidence="1">
    <location>
        <begin position="718"/>
        <end position="730"/>
    </location>
</feature>
<feature type="domain" description="Peptidase M1 membrane alanine aminopeptidase" evidence="3">
    <location>
        <begin position="414"/>
        <end position="564"/>
    </location>
</feature>
<dbReference type="Proteomes" id="UP000199437">
    <property type="component" value="Unassembled WGS sequence"/>
</dbReference>
<feature type="region of interest" description="Disordered" evidence="1">
    <location>
        <begin position="709"/>
        <end position="742"/>
    </location>
</feature>
<dbReference type="AlphaFoldDB" id="A0A1I0RLX0"/>
<gene>
    <name evidence="4" type="ORF">SAMN05216290_3790</name>
</gene>
<dbReference type="PANTHER" id="PTHR11533">
    <property type="entry name" value="PROTEASE M1 ZINC METALLOPROTEASE"/>
    <property type="match status" value="1"/>
</dbReference>
<reference evidence="5" key="1">
    <citation type="submission" date="2016-10" db="EMBL/GenBank/DDBJ databases">
        <authorList>
            <person name="Varghese N."/>
            <person name="Submissions S."/>
        </authorList>
    </citation>
    <scope>NUCLEOTIDE SEQUENCE [LARGE SCALE GENOMIC DNA]</scope>
    <source>
        <strain evidence="5">CGMCC 1.12402</strain>
    </source>
</reference>
<evidence type="ECO:0000256" key="2">
    <source>
        <dbReference type="SAM" id="SignalP"/>
    </source>
</evidence>
<protein>
    <recommendedName>
        <fullName evidence="3">Peptidase M1 membrane alanine aminopeptidase domain-containing protein</fullName>
    </recommendedName>
</protein>
<keyword evidence="2" id="KW-0732">Signal</keyword>
<organism evidence="4 5">
    <name type="scientific">Roseivirga pacifica</name>
    <dbReference type="NCBI Taxonomy" id="1267423"/>
    <lineage>
        <taxon>Bacteria</taxon>
        <taxon>Pseudomonadati</taxon>
        <taxon>Bacteroidota</taxon>
        <taxon>Cytophagia</taxon>
        <taxon>Cytophagales</taxon>
        <taxon>Roseivirgaceae</taxon>
        <taxon>Roseivirga</taxon>
    </lineage>
</organism>
<dbReference type="GO" id="GO:0008270">
    <property type="term" value="F:zinc ion binding"/>
    <property type="evidence" value="ECO:0007669"/>
    <property type="project" value="InterPro"/>
</dbReference>
<dbReference type="InterPro" id="IPR014782">
    <property type="entry name" value="Peptidase_M1_dom"/>
</dbReference>
<sequence>MKAILTLALSIFTLGLAAQTQWGAKFEQIDNLLPTPNQYRTGSGEPGPAYWQQQADYKIKVTLDDTNQKVTGSEVITYHNNSPSTLKYLWVQLDQNVRQKDNLGAITSGGSAIPDNAKAIGTAQAQSIFGDTGFDGGFKLMSVKDTKGNDLNYTINYTMMKIELPEPLATGESFNFAIDWWYNVNDRGLIGGRSGYEYFKEDDNYLYTIAQFYPRMAVYDDFNGWQNKQFMGSGEFALTFGDFEVEITVPSDHIVASTGELQNPSDVLSKEQQKRFDKAKKTYDKPVIIVTEKEAIANEKEKATDTKTWVYHAQNVRDFAFASSRKFIWDAMAVKVGNNTPLAMSYYPKEGNPLWERESTIAVKNTLINYSEMTIDYPYPVAISVHAASIGMEYPMICFNFGRPRADGTYDDFIKTRMVYVIVHEVGHNFFPMIVNSDERQWAWMDEGLDSFLEYMTMKKYYPDLPYNSNDPASIVPYMKGSKDYQRPIMTNPEQSMQLGPEAYSKPSAALVILREQVMGPELFDQAFKEYAERWAFKHPKPADFFRTMEDASAVDLDWFWKGWFYSTDHVDVEVANVKWMRVKGEGQTFEGQVQTQGGNLGEGEGADGNPFFGQPQELELTDTQVRGEYRGEIDNDAIRERFAGKNVYQATFTNVGGLATPIIVEWTYKDGTTEIEKVPAEIWRYNEKQVTHMFVKDKEVASVVFDPNKELSDTDLENNSFPKPASNTDSRFESFKKGNGN</sequence>
<dbReference type="GO" id="GO:0042277">
    <property type="term" value="F:peptide binding"/>
    <property type="evidence" value="ECO:0007669"/>
    <property type="project" value="TreeGrafter"/>
</dbReference>
<evidence type="ECO:0000313" key="4">
    <source>
        <dbReference type="EMBL" id="SEW42162.1"/>
    </source>
</evidence>
<dbReference type="InterPro" id="IPR050344">
    <property type="entry name" value="Peptidase_M1_aminopeptidases"/>
</dbReference>
<dbReference type="PANTHER" id="PTHR11533:SF174">
    <property type="entry name" value="PUROMYCIN-SENSITIVE AMINOPEPTIDASE-RELATED"/>
    <property type="match status" value="1"/>
</dbReference>
<evidence type="ECO:0000313" key="5">
    <source>
        <dbReference type="Proteomes" id="UP000199437"/>
    </source>
</evidence>
<dbReference type="GeneID" id="99988456"/>
<name>A0A1I0RLX0_9BACT</name>
<dbReference type="Pfam" id="PF01433">
    <property type="entry name" value="Peptidase_M1"/>
    <property type="match status" value="1"/>
</dbReference>
<dbReference type="GO" id="GO:0070006">
    <property type="term" value="F:metalloaminopeptidase activity"/>
    <property type="evidence" value="ECO:0007669"/>
    <property type="project" value="TreeGrafter"/>
</dbReference>
<dbReference type="GO" id="GO:0016020">
    <property type="term" value="C:membrane"/>
    <property type="evidence" value="ECO:0007669"/>
    <property type="project" value="TreeGrafter"/>
</dbReference>
<feature type="chain" id="PRO_5011526223" description="Peptidase M1 membrane alanine aminopeptidase domain-containing protein" evidence="2">
    <location>
        <begin position="18"/>
        <end position="742"/>
    </location>
</feature>